<accession>A0ABT6IIL5</accession>
<feature type="domain" description="Metallo-beta-lactamase" evidence="1">
    <location>
        <begin position="248"/>
        <end position="435"/>
    </location>
</feature>
<dbReference type="SUPFAM" id="SSF56281">
    <property type="entry name" value="Metallo-hydrolase/oxidoreductase"/>
    <property type="match status" value="1"/>
</dbReference>
<dbReference type="RefSeq" id="WP_280309168.1">
    <property type="nucleotide sequence ID" value="NZ_JAPDIQ010000006.1"/>
</dbReference>
<dbReference type="CDD" id="cd03025">
    <property type="entry name" value="DsbA_FrnE_like"/>
    <property type="match status" value="1"/>
</dbReference>
<dbReference type="EMBL" id="JAPDIQ010000006">
    <property type="protein sequence ID" value="MDH4764113.1"/>
    <property type="molecule type" value="Genomic_DNA"/>
</dbReference>
<evidence type="ECO:0000313" key="2">
    <source>
        <dbReference type="EMBL" id="MDH4764113.1"/>
    </source>
</evidence>
<keyword evidence="3" id="KW-1185">Reference proteome</keyword>
<dbReference type="InterPro" id="IPR036866">
    <property type="entry name" value="RibonucZ/Hydroxyglut_hydro"/>
</dbReference>
<evidence type="ECO:0000259" key="1">
    <source>
        <dbReference type="SMART" id="SM00849"/>
    </source>
</evidence>
<dbReference type="Proteomes" id="UP001157461">
    <property type="component" value="Unassembled WGS sequence"/>
</dbReference>
<dbReference type="InterPro" id="IPR036249">
    <property type="entry name" value="Thioredoxin-like_sf"/>
</dbReference>
<dbReference type="SUPFAM" id="SSF52833">
    <property type="entry name" value="Thioredoxin-like"/>
    <property type="match status" value="1"/>
</dbReference>
<dbReference type="Gene3D" id="3.40.30.10">
    <property type="entry name" value="Glutaredoxin"/>
    <property type="match status" value="1"/>
</dbReference>
<organism evidence="2 3">
    <name type="scientific">Pseudomonas flavocrustae</name>
    <dbReference type="NCBI Taxonomy" id="2991719"/>
    <lineage>
        <taxon>Bacteria</taxon>
        <taxon>Pseudomonadati</taxon>
        <taxon>Pseudomonadota</taxon>
        <taxon>Gammaproteobacteria</taxon>
        <taxon>Pseudomonadales</taxon>
        <taxon>Pseudomonadaceae</taxon>
        <taxon>Pseudomonas</taxon>
    </lineage>
</organism>
<gene>
    <name evidence="2" type="ORF">OMP44_14545</name>
</gene>
<evidence type="ECO:0000313" key="3">
    <source>
        <dbReference type="Proteomes" id="UP001157461"/>
    </source>
</evidence>
<comment type="caution">
    <text evidence="2">The sequence shown here is derived from an EMBL/GenBank/DDBJ whole genome shotgun (WGS) entry which is preliminary data.</text>
</comment>
<dbReference type="Gene3D" id="3.60.15.10">
    <property type="entry name" value="Ribonuclease Z/Hydroxyacylglutathione hydrolase-like"/>
    <property type="match status" value="1"/>
</dbReference>
<sequence length="501" mass="54143">MRITYLFDPLCGWCYGASPALERLSHRADVILELAPTGLFAGENARPMDANFAAFAWQNDQRIQRLTGQVFSEAYQRQVLEATTARFDSTPATLGVIAVGLTEPERELEALQALQQARYVDGLDNALLSVVAEVLSSVGFTAPPTASWRLMPDCSTPMTRASRQPGAKWRASAPKACQRSSSKMPRAVGCYRATCCSANRQLWTLSCTPAERPSRHVPLFATERPMTTANQHARLSWTHFPAGEKGFFRAPVLLTGSTEALLIDGGFTYPDGHALADAIKATGKPLTTIYISQSDPDYYFSLKPVHDAFPQARVIAAPETRAAIQANVAKKLAVWGPQLKENGPQTLDDIVLPEAFDGPTLTVDGETVEILAAEGLTNRRYLWVPSLRAVFGGVLLFSGVHVWTADTQSKAQRAAWVAALDAIAARAPAIVVPGHLMPATATDQTAIAHTRSYLLAFEEELDKAQHAAALEAAMTARFPNLGMGVALNIGAKVATGEMQWG</sequence>
<dbReference type="CDD" id="cd07739">
    <property type="entry name" value="metallo-hydrolase-like_MBL-fold"/>
    <property type="match status" value="1"/>
</dbReference>
<dbReference type="PANTHER" id="PTHR42951">
    <property type="entry name" value="METALLO-BETA-LACTAMASE DOMAIN-CONTAINING"/>
    <property type="match status" value="1"/>
</dbReference>
<dbReference type="SMART" id="SM00849">
    <property type="entry name" value="Lactamase_B"/>
    <property type="match status" value="1"/>
</dbReference>
<protein>
    <recommendedName>
        <fullName evidence="1">Metallo-beta-lactamase domain-containing protein</fullName>
    </recommendedName>
</protein>
<proteinExistence type="predicted"/>
<reference evidence="2 3" key="1">
    <citation type="submission" date="2022-10" db="EMBL/GenBank/DDBJ databases">
        <title>A novel Pseudomonas species, isolated from Passiflora incarnata leaves.</title>
        <authorList>
            <person name="Cueva-Yesquen L.G."/>
            <person name="Fantinatti-Garboggini F."/>
        </authorList>
    </citation>
    <scope>NUCLEOTIDE SEQUENCE [LARGE SCALE GENOMIC DNA]</scope>
    <source>
        <strain evidence="2 3">CBMAI 2609</strain>
    </source>
</reference>
<name>A0ABT6IIL5_9PSED</name>
<dbReference type="InterPro" id="IPR001279">
    <property type="entry name" value="Metallo-B-lactamas"/>
</dbReference>
<dbReference type="InterPro" id="IPR050855">
    <property type="entry name" value="NDM-1-like"/>
</dbReference>
<dbReference type="PANTHER" id="PTHR42951:SF14">
    <property type="entry name" value="METALLO-BETA-LACTAMASE SUPERFAMILY PROTEIN"/>
    <property type="match status" value="1"/>
</dbReference>